<evidence type="ECO:0000256" key="4">
    <source>
        <dbReference type="ARBA" id="ARBA00022729"/>
    </source>
</evidence>
<gene>
    <name evidence="7" type="ORF">BRADI_2g05865v3</name>
</gene>
<reference evidence="8" key="3">
    <citation type="submission" date="2018-08" db="UniProtKB">
        <authorList>
            <consortium name="EnsemblPlants"/>
        </authorList>
    </citation>
    <scope>IDENTIFICATION</scope>
    <source>
        <strain evidence="8">cv. Bd21</strain>
    </source>
</reference>
<accession>A0A0Q3MFE4</accession>
<feature type="chain" id="PRO_5034029139" description="Epidermal patterning factor-like protein" evidence="6">
    <location>
        <begin position="31"/>
        <end position="113"/>
    </location>
</feature>
<dbReference type="EMBL" id="CM000881">
    <property type="protein sequence ID" value="KQK03150.1"/>
    <property type="molecule type" value="Genomic_DNA"/>
</dbReference>
<reference evidence="7 8" key="1">
    <citation type="journal article" date="2010" name="Nature">
        <title>Genome sequencing and analysis of the model grass Brachypodium distachyon.</title>
        <authorList>
            <consortium name="International Brachypodium Initiative"/>
        </authorList>
    </citation>
    <scope>NUCLEOTIDE SEQUENCE [LARGE SCALE GENOMIC DNA]</scope>
    <source>
        <strain evidence="7 8">Bd21</strain>
    </source>
</reference>
<dbReference type="Pfam" id="PF17181">
    <property type="entry name" value="EPF"/>
    <property type="match status" value="1"/>
</dbReference>
<evidence type="ECO:0000313" key="9">
    <source>
        <dbReference type="Proteomes" id="UP000008810"/>
    </source>
</evidence>
<dbReference type="PANTHER" id="PTHR33109">
    <property type="entry name" value="EPIDERMAL PATTERNING FACTOR-LIKE PROTEIN 4"/>
    <property type="match status" value="1"/>
</dbReference>
<dbReference type="OrthoDB" id="645396at2759"/>
<evidence type="ECO:0000256" key="2">
    <source>
        <dbReference type="ARBA" id="ARBA00008127"/>
    </source>
</evidence>
<reference evidence="7" key="2">
    <citation type="submission" date="2017-06" db="EMBL/GenBank/DDBJ databases">
        <title>WGS assembly of Brachypodium distachyon.</title>
        <authorList>
            <consortium name="The International Brachypodium Initiative"/>
            <person name="Lucas S."/>
            <person name="Harmon-Smith M."/>
            <person name="Lail K."/>
            <person name="Tice H."/>
            <person name="Grimwood J."/>
            <person name="Bruce D."/>
            <person name="Barry K."/>
            <person name="Shu S."/>
            <person name="Lindquist E."/>
            <person name="Wang M."/>
            <person name="Pitluck S."/>
            <person name="Vogel J.P."/>
            <person name="Garvin D.F."/>
            <person name="Mockler T.C."/>
            <person name="Schmutz J."/>
            <person name="Rokhsar D."/>
            <person name="Bevan M.W."/>
        </authorList>
    </citation>
    <scope>NUCLEOTIDE SEQUENCE</scope>
    <source>
        <strain evidence="7">Bd21</strain>
    </source>
</reference>
<comment type="subcellular location">
    <subcellularLocation>
        <location evidence="1 6">Secreted</location>
    </subcellularLocation>
</comment>
<dbReference type="Proteomes" id="UP000008810">
    <property type="component" value="Chromosome 2"/>
</dbReference>
<evidence type="ECO:0000313" key="8">
    <source>
        <dbReference type="EnsemblPlants" id="KQK03150"/>
    </source>
</evidence>
<sequence length="113" mass="12435">MCGTRRRKLRWLCFFFLYLPLLAMSQGGHGEQLVHAKEDQDARPLRVMNGGGRMGEQRLSRVGSRPPCCACERRCGGCAPCTAVQVRAGAGVQCANYEPIRWTCKCGGAVFDP</sequence>
<dbReference type="Gramene" id="KQK03150">
    <property type="protein sequence ID" value="KQK03150"/>
    <property type="gene ID" value="BRADI_2g05865v3"/>
</dbReference>
<dbReference type="EnsemblPlants" id="KQK03150">
    <property type="protein sequence ID" value="KQK03150"/>
    <property type="gene ID" value="BRADI_2g05865v3"/>
</dbReference>
<comment type="function">
    <text evidence="6">Controls stomatal patterning.</text>
</comment>
<name>A0A0Q3MFE4_BRADI</name>
<keyword evidence="6" id="KW-0217">Developmental protein</keyword>
<protein>
    <recommendedName>
        <fullName evidence="6">Epidermal patterning factor-like protein</fullName>
    </recommendedName>
</protein>
<keyword evidence="3 6" id="KW-0964">Secreted</keyword>
<keyword evidence="9" id="KW-1185">Reference proteome</keyword>
<comment type="similarity">
    <text evidence="2 6">Belongs to the plant cysteine rich small secretory peptide family. Epidermal patterning factor subfamily.</text>
</comment>
<dbReference type="GO" id="GO:0005576">
    <property type="term" value="C:extracellular region"/>
    <property type="evidence" value="ECO:0007669"/>
    <property type="project" value="UniProtKB-SubCell"/>
</dbReference>
<keyword evidence="5" id="KW-1015">Disulfide bond</keyword>
<evidence type="ECO:0000313" key="7">
    <source>
        <dbReference type="EMBL" id="KQK03150.1"/>
    </source>
</evidence>
<organism evidence="7">
    <name type="scientific">Brachypodium distachyon</name>
    <name type="common">Purple false brome</name>
    <name type="synonym">Trachynia distachya</name>
    <dbReference type="NCBI Taxonomy" id="15368"/>
    <lineage>
        <taxon>Eukaryota</taxon>
        <taxon>Viridiplantae</taxon>
        <taxon>Streptophyta</taxon>
        <taxon>Embryophyta</taxon>
        <taxon>Tracheophyta</taxon>
        <taxon>Spermatophyta</taxon>
        <taxon>Magnoliopsida</taxon>
        <taxon>Liliopsida</taxon>
        <taxon>Poales</taxon>
        <taxon>Poaceae</taxon>
        <taxon>BOP clade</taxon>
        <taxon>Pooideae</taxon>
        <taxon>Stipodae</taxon>
        <taxon>Brachypodieae</taxon>
        <taxon>Brachypodium</taxon>
    </lineage>
</organism>
<keyword evidence="4 6" id="KW-0732">Signal</keyword>
<evidence type="ECO:0000256" key="1">
    <source>
        <dbReference type="ARBA" id="ARBA00004613"/>
    </source>
</evidence>
<dbReference type="InterPro" id="IPR039455">
    <property type="entry name" value="EPFL"/>
</dbReference>
<evidence type="ECO:0000256" key="3">
    <source>
        <dbReference type="ARBA" id="ARBA00022525"/>
    </source>
</evidence>
<feature type="signal peptide" evidence="6">
    <location>
        <begin position="1"/>
        <end position="30"/>
    </location>
</feature>
<proteinExistence type="inferred from homology"/>
<dbReference type="InParanoid" id="A0A0Q3MFE4"/>
<evidence type="ECO:0000256" key="6">
    <source>
        <dbReference type="RuleBase" id="RU367102"/>
    </source>
</evidence>
<dbReference type="GO" id="GO:0010052">
    <property type="term" value="P:guard cell differentiation"/>
    <property type="evidence" value="ECO:0000318"/>
    <property type="project" value="GO_Central"/>
</dbReference>
<evidence type="ECO:0000256" key="5">
    <source>
        <dbReference type="ARBA" id="ARBA00023157"/>
    </source>
</evidence>
<dbReference type="STRING" id="15368.A0A0Q3MFE4"/>
<dbReference type="PANTHER" id="PTHR33109:SF74">
    <property type="entry name" value="EPIDERMAL PATTERNING FACTOR-LIKE PROTEIN"/>
    <property type="match status" value="1"/>
</dbReference>
<dbReference type="AlphaFoldDB" id="A0A0Q3MFE4"/>